<gene>
    <name evidence="1" type="ORF">FPZ45_09290</name>
</gene>
<reference evidence="1 2" key="1">
    <citation type="submission" date="2019-07" db="EMBL/GenBank/DDBJ databases">
        <authorList>
            <person name="Kim J."/>
        </authorList>
    </citation>
    <scope>NUCLEOTIDE SEQUENCE [LARGE SCALE GENOMIC DNA]</scope>
    <source>
        <strain evidence="1 2">G13</strain>
    </source>
</reference>
<dbReference type="AlphaFoldDB" id="A0A559JN63"/>
<name>A0A559JN63_9BACL</name>
<dbReference type="EMBL" id="VNJJ01000004">
    <property type="protein sequence ID" value="TVY01324.1"/>
    <property type="molecule type" value="Genomic_DNA"/>
</dbReference>
<organism evidence="1 2">
    <name type="scientific">Cohnella terricola</name>
    <dbReference type="NCBI Taxonomy" id="1289167"/>
    <lineage>
        <taxon>Bacteria</taxon>
        <taxon>Bacillati</taxon>
        <taxon>Bacillota</taxon>
        <taxon>Bacilli</taxon>
        <taxon>Bacillales</taxon>
        <taxon>Paenibacillaceae</taxon>
        <taxon>Cohnella</taxon>
    </lineage>
</organism>
<dbReference type="Proteomes" id="UP000316330">
    <property type="component" value="Unassembled WGS sequence"/>
</dbReference>
<evidence type="ECO:0000313" key="1">
    <source>
        <dbReference type="EMBL" id="TVY01324.1"/>
    </source>
</evidence>
<proteinExistence type="predicted"/>
<accession>A0A559JN63</accession>
<dbReference type="RefSeq" id="WP_144700544.1">
    <property type="nucleotide sequence ID" value="NZ_VNJJ01000004.1"/>
</dbReference>
<sequence length="179" mass="20044">MYKRVATLIILIVGMFVFFLGGYAGNDPDAKAAAAQSNGHLAPVYSDKPIVLYFLSDEILKRPRTKIPNYRNGEIQFREDSVFQSFNEGHHPWMANGIDVVTASSVNLTGENDPFGGADYLYRGKMIRTKSGIVVRQITNVNIEMTVPGIGKYKFYLASPKGTSVLFIRKIMLYPELRD</sequence>
<keyword evidence="2" id="KW-1185">Reference proteome</keyword>
<protein>
    <submittedName>
        <fullName evidence="1">Uncharacterized protein</fullName>
    </submittedName>
</protein>
<dbReference type="OrthoDB" id="2621965at2"/>
<evidence type="ECO:0000313" key="2">
    <source>
        <dbReference type="Proteomes" id="UP000316330"/>
    </source>
</evidence>
<comment type="caution">
    <text evidence="1">The sequence shown here is derived from an EMBL/GenBank/DDBJ whole genome shotgun (WGS) entry which is preliminary data.</text>
</comment>